<evidence type="ECO:0000259" key="2">
    <source>
        <dbReference type="Pfam" id="PF13632"/>
    </source>
</evidence>
<keyword evidence="1" id="KW-1133">Transmembrane helix</keyword>
<feature type="domain" description="Glycosyltransferase 2-like" evidence="2">
    <location>
        <begin position="242"/>
        <end position="362"/>
    </location>
</feature>
<name>A0A2H0QXF2_9BACT</name>
<evidence type="ECO:0000313" key="4">
    <source>
        <dbReference type="Proteomes" id="UP000231333"/>
    </source>
</evidence>
<keyword evidence="1" id="KW-0812">Transmembrane</keyword>
<comment type="caution">
    <text evidence="3">The sequence shown here is derived from an EMBL/GenBank/DDBJ whole genome shotgun (WGS) entry which is preliminary data.</text>
</comment>
<dbReference type="Pfam" id="PF13632">
    <property type="entry name" value="Glyco_trans_2_3"/>
    <property type="match status" value="1"/>
</dbReference>
<feature type="transmembrane region" description="Helical" evidence="1">
    <location>
        <begin position="404"/>
        <end position="422"/>
    </location>
</feature>
<keyword evidence="1" id="KW-0472">Membrane</keyword>
<feature type="transmembrane region" description="Helical" evidence="1">
    <location>
        <begin position="341"/>
        <end position="364"/>
    </location>
</feature>
<gene>
    <name evidence="3" type="ORF">COV34_00090</name>
</gene>
<proteinExistence type="predicted"/>
<dbReference type="SUPFAM" id="SSF53448">
    <property type="entry name" value="Nucleotide-diphospho-sugar transferases"/>
    <property type="match status" value="1"/>
</dbReference>
<dbReference type="InterPro" id="IPR029044">
    <property type="entry name" value="Nucleotide-diphossugar_trans"/>
</dbReference>
<dbReference type="InterPro" id="IPR001173">
    <property type="entry name" value="Glyco_trans_2-like"/>
</dbReference>
<organism evidence="3 4">
    <name type="scientific">Candidatus Zambryskibacteria bacterium CG10_big_fil_rev_8_21_14_0_10_42_12</name>
    <dbReference type="NCBI Taxonomy" id="1975115"/>
    <lineage>
        <taxon>Bacteria</taxon>
        <taxon>Candidatus Zambryskiibacteriota</taxon>
    </lineage>
</organism>
<feature type="transmembrane region" description="Helical" evidence="1">
    <location>
        <begin position="6"/>
        <end position="26"/>
    </location>
</feature>
<dbReference type="Gene3D" id="3.90.550.10">
    <property type="entry name" value="Spore Coat Polysaccharide Biosynthesis Protein SpsA, Chain A"/>
    <property type="match status" value="1"/>
</dbReference>
<feature type="transmembrane region" description="Helical" evidence="1">
    <location>
        <begin position="370"/>
        <end position="392"/>
    </location>
</feature>
<accession>A0A2H0QXF2</accession>
<dbReference type="Proteomes" id="UP000231333">
    <property type="component" value="Unassembled WGS sequence"/>
</dbReference>
<evidence type="ECO:0000256" key="1">
    <source>
        <dbReference type="SAM" id="Phobius"/>
    </source>
</evidence>
<dbReference type="EMBL" id="PCXL01000003">
    <property type="protein sequence ID" value="PIR38938.1"/>
    <property type="molecule type" value="Genomic_DNA"/>
</dbReference>
<protein>
    <recommendedName>
        <fullName evidence="2">Glycosyltransferase 2-like domain-containing protein</fullName>
    </recommendedName>
</protein>
<evidence type="ECO:0000313" key="3">
    <source>
        <dbReference type="EMBL" id="PIR38938.1"/>
    </source>
</evidence>
<dbReference type="AlphaFoldDB" id="A0A2H0QXF2"/>
<sequence length="453" mass="52198">MLKYLILIIAIGFLYESVSWIFRLFFTYSWIKKERKNYRALPSDKQKIYILIPVLAEADILEDTVRYFNTHFTTGRSDTFLVIITTEKEDLVTQSKQNTISIARNITQQDSKIIHIHFPEKEGKMAHQLNYAIGELTNKSNVIRDGDLIAVYNADSRPEKETLDWVRKEFREKNIQAFQQYGCYTGNILRLQNLSWKSILVSASIWQTRWAIGFELFNALKQLRFVKKNLVIKFNYPFNYCIGHGLFITPKLFQKVGGFSESTHNEDAILGLQLSNMQELLMPVPYFDISESPDSVTMLYKQKSNWYFGPLQAYTYAVDILKNSDHNFFGKVRLFLLSSKLFSHAVFWIVGPSAAFMVCILALIKHDFSLLLIGFLSIIAFSIPSVISYVFIIRLGVTRSSIKMTKMVGMSTLGFFAFYLLHGASAYRGLVKYIKQVTSGKATIKEKTVMKRS</sequence>
<reference evidence="3 4" key="1">
    <citation type="submission" date="2017-09" db="EMBL/GenBank/DDBJ databases">
        <title>Depth-based differentiation of microbial function through sediment-hosted aquifers and enrichment of novel symbionts in the deep terrestrial subsurface.</title>
        <authorList>
            <person name="Probst A.J."/>
            <person name="Ladd B."/>
            <person name="Jarett J.K."/>
            <person name="Geller-Mcgrath D.E."/>
            <person name="Sieber C.M."/>
            <person name="Emerson J.B."/>
            <person name="Anantharaman K."/>
            <person name="Thomas B.C."/>
            <person name="Malmstrom R."/>
            <person name="Stieglmeier M."/>
            <person name="Klingl A."/>
            <person name="Woyke T."/>
            <person name="Ryan C.M."/>
            <person name="Banfield J.F."/>
        </authorList>
    </citation>
    <scope>NUCLEOTIDE SEQUENCE [LARGE SCALE GENOMIC DNA]</scope>
    <source>
        <strain evidence="3">CG10_big_fil_rev_8_21_14_0_10_42_12</strain>
    </source>
</reference>